<dbReference type="FunFam" id="1.10.600.10:FF:000007">
    <property type="entry name" value="Isoprene synthase, chloroplastic"/>
    <property type="match status" value="1"/>
</dbReference>
<evidence type="ECO:0000313" key="8">
    <source>
        <dbReference type="Proteomes" id="UP001179952"/>
    </source>
</evidence>
<evidence type="ECO:0000256" key="2">
    <source>
        <dbReference type="ARBA" id="ARBA00022723"/>
    </source>
</evidence>
<dbReference type="Gene3D" id="1.50.10.130">
    <property type="entry name" value="Terpene synthase, N-terminal domain"/>
    <property type="match status" value="1"/>
</dbReference>
<keyword evidence="8" id="KW-1185">Reference proteome</keyword>
<feature type="domain" description="Terpene synthase metal-binding" evidence="6">
    <location>
        <begin position="255"/>
        <end position="494"/>
    </location>
</feature>
<dbReference type="InterPro" id="IPR008930">
    <property type="entry name" value="Terpenoid_cyclase/PrenylTrfase"/>
</dbReference>
<organism evidence="7 8">
    <name type="scientific">Acorus gramineus</name>
    <name type="common">Dwarf sweet flag</name>
    <dbReference type="NCBI Taxonomy" id="55184"/>
    <lineage>
        <taxon>Eukaryota</taxon>
        <taxon>Viridiplantae</taxon>
        <taxon>Streptophyta</taxon>
        <taxon>Embryophyta</taxon>
        <taxon>Tracheophyta</taxon>
        <taxon>Spermatophyta</taxon>
        <taxon>Magnoliopsida</taxon>
        <taxon>Liliopsida</taxon>
        <taxon>Acoraceae</taxon>
        <taxon>Acorus</taxon>
    </lineage>
</organism>
<dbReference type="InterPro" id="IPR036965">
    <property type="entry name" value="Terpene_synth_N_sf"/>
</dbReference>
<evidence type="ECO:0000256" key="1">
    <source>
        <dbReference type="ARBA" id="ARBA00001946"/>
    </source>
</evidence>
<feature type="domain" description="Terpene synthase N-terminal" evidence="5">
    <location>
        <begin position="45"/>
        <end position="197"/>
    </location>
</feature>
<dbReference type="SFLD" id="SFLDG01019">
    <property type="entry name" value="Terpene_Cyclase_Like_1_C_Termi"/>
    <property type="match status" value="1"/>
</dbReference>
<dbReference type="InterPro" id="IPR044814">
    <property type="entry name" value="Terpene_cyclase_plant_C1"/>
</dbReference>
<evidence type="ECO:0000313" key="7">
    <source>
        <dbReference type="EMBL" id="KAK1273628.1"/>
    </source>
</evidence>
<dbReference type="PANTHER" id="PTHR31225">
    <property type="entry name" value="OS04G0344100 PROTEIN-RELATED"/>
    <property type="match status" value="1"/>
</dbReference>
<dbReference type="Gene3D" id="1.10.600.10">
    <property type="entry name" value="Farnesyl Diphosphate Synthase"/>
    <property type="match status" value="1"/>
</dbReference>
<dbReference type="SFLD" id="SFLDS00005">
    <property type="entry name" value="Isoprenoid_Synthase_Type_I"/>
    <property type="match status" value="1"/>
</dbReference>
<evidence type="ECO:0000256" key="4">
    <source>
        <dbReference type="ARBA" id="ARBA00023239"/>
    </source>
</evidence>
<dbReference type="InterPro" id="IPR008949">
    <property type="entry name" value="Isoprenoid_synthase_dom_sf"/>
</dbReference>
<reference evidence="7" key="1">
    <citation type="journal article" date="2023" name="Nat. Commun.">
        <title>Diploid and tetraploid genomes of Acorus and the evolution of monocots.</title>
        <authorList>
            <person name="Ma L."/>
            <person name="Liu K.W."/>
            <person name="Li Z."/>
            <person name="Hsiao Y.Y."/>
            <person name="Qi Y."/>
            <person name="Fu T."/>
            <person name="Tang G.D."/>
            <person name="Zhang D."/>
            <person name="Sun W.H."/>
            <person name="Liu D.K."/>
            <person name="Li Y."/>
            <person name="Chen G.Z."/>
            <person name="Liu X.D."/>
            <person name="Liao X.Y."/>
            <person name="Jiang Y.T."/>
            <person name="Yu X."/>
            <person name="Hao Y."/>
            <person name="Huang J."/>
            <person name="Zhao X.W."/>
            <person name="Ke S."/>
            <person name="Chen Y.Y."/>
            <person name="Wu W.L."/>
            <person name="Hsu J.L."/>
            <person name="Lin Y.F."/>
            <person name="Huang M.D."/>
            <person name="Li C.Y."/>
            <person name="Huang L."/>
            <person name="Wang Z.W."/>
            <person name="Zhao X."/>
            <person name="Zhong W.Y."/>
            <person name="Peng D.H."/>
            <person name="Ahmad S."/>
            <person name="Lan S."/>
            <person name="Zhang J.S."/>
            <person name="Tsai W.C."/>
            <person name="Van de Peer Y."/>
            <person name="Liu Z.J."/>
        </authorList>
    </citation>
    <scope>NUCLEOTIDE SEQUENCE</scope>
    <source>
        <strain evidence="7">SCP</strain>
    </source>
</reference>
<evidence type="ECO:0000256" key="3">
    <source>
        <dbReference type="ARBA" id="ARBA00022842"/>
    </source>
</evidence>
<protein>
    <submittedName>
        <fullName evidence="7">Uncharacterized protein</fullName>
    </submittedName>
</protein>
<accession>A0AAV9BA59</accession>
<keyword evidence="2" id="KW-0479">Metal-binding</keyword>
<dbReference type="Proteomes" id="UP001179952">
    <property type="component" value="Unassembled WGS sequence"/>
</dbReference>
<dbReference type="GO" id="GO:0010333">
    <property type="term" value="F:terpene synthase activity"/>
    <property type="evidence" value="ECO:0007669"/>
    <property type="project" value="InterPro"/>
</dbReference>
<keyword evidence="3" id="KW-0460">Magnesium</keyword>
<dbReference type="AlphaFoldDB" id="A0AAV9BA59"/>
<reference evidence="7" key="2">
    <citation type="submission" date="2023-06" db="EMBL/GenBank/DDBJ databases">
        <authorList>
            <person name="Ma L."/>
            <person name="Liu K.-W."/>
            <person name="Li Z."/>
            <person name="Hsiao Y.-Y."/>
            <person name="Qi Y."/>
            <person name="Fu T."/>
            <person name="Tang G."/>
            <person name="Zhang D."/>
            <person name="Sun W.-H."/>
            <person name="Liu D.-K."/>
            <person name="Li Y."/>
            <person name="Chen G.-Z."/>
            <person name="Liu X.-D."/>
            <person name="Liao X.-Y."/>
            <person name="Jiang Y.-T."/>
            <person name="Yu X."/>
            <person name="Hao Y."/>
            <person name="Huang J."/>
            <person name="Zhao X.-W."/>
            <person name="Ke S."/>
            <person name="Chen Y.-Y."/>
            <person name="Wu W.-L."/>
            <person name="Hsu J.-L."/>
            <person name="Lin Y.-F."/>
            <person name="Huang M.-D."/>
            <person name="Li C.-Y."/>
            <person name="Huang L."/>
            <person name="Wang Z.-W."/>
            <person name="Zhao X."/>
            <person name="Zhong W.-Y."/>
            <person name="Peng D.-H."/>
            <person name="Ahmad S."/>
            <person name="Lan S."/>
            <person name="Zhang J.-S."/>
            <person name="Tsai W.-C."/>
            <person name="Van De Peer Y."/>
            <person name="Liu Z.-J."/>
        </authorList>
    </citation>
    <scope>NUCLEOTIDE SEQUENCE</scope>
    <source>
        <strain evidence="7">SCP</strain>
        <tissue evidence="7">Leaves</tissue>
    </source>
</reference>
<name>A0AAV9BA59_ACOGR</name>
<dbReference type="SUPFAM" id="SSF48239">
    <property type="entry name" value="Terpenoid cyclases/Protein prenyltransferases"/>
    <property type="match status" value="1"/>
</dbReference>
<comment type="cofactor">
    <cofactor evidence="1">
        <name>Mg(2+)</name>
        <dbReference type="ChEBI" id="CHEBI:18420"/>
    </cofactor>
</comment>
<dbReference type="EMBL" id="JAUJYN010000004">
    <property type="protein sequence ID" value="KAK1273628.1"/>
    <property type="molecule type" value="Genomic_DNA"/>
</dbReference>
<dbReference type="Pfam" id="PF03936">
    <property type="entry name" value="Terpene_synth_C"/>
    <property type="match status" value="1"/>
</dbReference>
<dbReference type="CDD" id="cd00684">
    <property type="entry name" value="Terpene_cyclase_plant_C1"/>
    <property type="match status" value="1"/>
</dbReference>
<sequence>MASLKLCKAFVHAQIFPNGNHNRRFSSKKNISEGLHLHHGDLLHVRRTENLKNVRNMLCEGRDSLESMVTIDALQRLSIDYHFEEEITSILGSFYNNFKRVHGINGSLYDVSLIFRLLRQHGYDVSPDVFKKFVNQEGSFEPSLRGDLKGMLELYEASHLNIGEDILDKASDFSGENLRDTMQHSEPRISELVSHALKHPIHLSVARHHSKYYLNHNRGDGSRRNKALDELASSDLDIVRSLHQDEMEEVSRWWKDLGLAQELRFARDQPLKWFMWPMAMLSEPRFSRHRIALTKPIALIYIIDDIFDVFGSLDELILFTEAIHRWDITTIDSLPRYMKMCYMALYNITNEFAYFIFKEHGWNPINSLRRAWGELFDAFLMEARWFASEHIPKAEEYLANAILSAGLHMVYIHIFFLLGEGITEESVDYLESHPTITSSPATILRLWDDLGNAKDEYQEGFDGSYLECYLKENPKYSLEKGRKHVKRMISDAWKSLNRECFSSPKPFSRRFSQSSLNGARMVRMMYDYDGDHRLLDLEEQLNSLFH</sequence>
<keyword evidence="4" id="KW-0456">Lyase</keyword>
<dbReference type="SUPFAM" id="SSF48576">
    <property type="entry name" value="Terpenoid synthases"/>
    <property type="match status" value="1"/>
</dbReference>
<gene>
    <name evidence="7" type="ORF">QJS04_geneDACA022692</name>
</gene>
<dbReference type="PANTHER" id="PTHR31225:SF0">
    <property type="entry name" value="S-(+)-LINALOOL SYNTHASE, CHLOROPLASTIC"/>
    <property type="match status" value="1"/>
</dbReference>
<dbReference type="InterPro" id="IPR050148">
    <property type="entry name" value="Terpene_synthase-like"/>
</dbReference>
<dbReference type="GO" id="GO:0016102">
    <property type="term" value="P:diterpenoid biosynthetic process"/>
    <property type="evidence" value="ECO:0007669"/>
    <property type="project" value="InterPro"/>
</dbReference>
<dbReference type="GO" id="GO:0000287">
    <property type="term" value="F:magnesium ion binding"/>
    <property type="evidence" value="ECO:0007669"/>
    <property type="project" value="InterPro"/>
</dbReference>
<evidence type="ECO:0000259" key="6">
    <source>
        <dbReference type="Pfam" id="PF03936"/>
    </source>
</evidence>
<dbReference type="InterPro" id="IPR034741">
    <property type="entry name" value="Terpene_cyclase-like_1_C"/>
</dbReference>
<proteinExistence type="predicted"/>
<dbReference type="InterPro" id="IPR001906">
    <property type="entry name" value="Terpene_synth_N"/>
</dbReference>
<dbReference type="InterPro" id="IPR005630">
    <property type="entry name" value="Terpene_synthase_metal-bd"/>
</dbReference>
<comment type="caution">
    <text evidence="7">The sequence shown here is derived from an EMBL/GenBank/DDBJ whole genome shotgun (WGS) entry which is preliminary data.</text>
</comment>
<evidence type="ECO:0000259" key="5">
    <source>
        <dbReference type="Pfam" id="PF01397"/>
    </source>
</evidence>
<dbReference type="Pfam" id="PF01397">
    <property type="entry name" value="Terpene_synth"/>
    <property type="match status" value="1"/>
</dbReference>